<dbReference type="Pfam" id="PF16083">
    <property type="entry name" value="Phage_holin_3_3"/>
    <property type="match status" value="1"/>
</dbReference>
<feature type="transmembrane region" description="Helical" evidence="1">
    <location>
        <begin position="22"/>
        <end position="43"/>
    </location>
</feature>
<name>A0A8S5P2W7_9CAUD</name>
<dbReference type="EMBL" id="BK015306">
    <property type="protein sequence ID" value="DAE00588.1"/>
    <property type="molecule type" value="Genomic_DNA"/>
</dbReference>
<sequence>MRGFFIGLRLEKMLKPEQIDEILNIFICGLFAAIGGGLSYLDGVRKGKMFRVAEFLLQLAISAMAGVITYQITQFFGAPVNLSGALCGAAGWFGTLAMQVIKYLFLKRLGIDKKTLSELDDEGKQQ</sequence>
<protein>
    <submittedName>
        <fullName evidence="2">LydA holin phage, holin superfamily III</fullName>
    </submittedName>
</protein>
<evidence type="ECO:0000313" key="2">
    <source>
        <dbReference type="EMBL" id="DAE00588.1"/>
    </source>
</evidence>
<evidence type="ECO:0000256" key="1">
    <source>
        <dbReference type="SAM" id="Phobius"/>
    </source>
</evidence>
<accession>A0A8S5P2W7</accession>
<reference evidence="2" key="1">
    <citation type="journal article" date="2021" name="Proc. Natl. Acad. Sci. U.S.A.">
        <title>A Catalog of Tens of Thousands of Viruses from Human Metagenomes Reveals Hidden Associations with Chronic Diseases.</title>
        <authorList>
            <person name="Tisza M.J."/>
            <person name="Buck C.B."/>
        </authorList>
    </citation>
    <scope>NUCLEOTIDE SEQUENCE</scope>
    <source>
        <strain evidence="2">CtakU3</strain>
    </source>
</reference>
<keyword evidence="1" id="KW-0472">Membrane</keyword>
<feature type="transmembrane region" description="Helical" evidence="1">
    <location>
        <begin position="82"/>
        <end position="105"/>
    </location>
</feature>
<organism evidence="2">
    <name type="scientific">Myoviridae sp. ctakU3</name>
    <dbReference type="NCBI Taxonomy" id="2825135"/>
    <lineage>
        <taxon>Viruses</taxon>
        <taxon>Duplodnaviria</taxon>
        <taxon>Heunggongvirae</taxon>
        <taxon>Uroviricota</taxon>
        <taxon>Caudoviricetes</taxon>
    </lineage>
</organism>
<keyword evidence="1" id="KW-1133">Transmembrane helix</keyword>
<proteinExistence type="predicted"/>
<feature type="transmembrane region" description="Helical" evidence="1">
    <location>
        <begin position="55"/>
        <end position="76"/>
    </location>
</feature>
<dbReference type="InterPro" id="IPR032126">
    <property type="entry name" value="LydA_holin"/>
</dbReference>
<keyword evidence="1" id="KW-0812">Transmembrane</keyword>